<dbReference type="EMBL" id="JBHSCW010000003">
    <property type="protein sequence ID" value="MFC4351577.1"/>
    <property type="molecule type" value="Genomic_DNA"/>
</dbReference>
<evidence type="ECO:0000313" key="3">
    <source>
        <dbReference type="Proteomes" id="UP001595799"/>
    </source>
</evidence>
<reference evidence="3" key="1">
    <citation type="journal article" date="2019" name="Int. J. Syst. Evol. Microbiol.">
        <title>The Global Catalogue of Microorganisms (GCM) 10K type strain sequencing project: providing services to taxonomists for standard genome sequencing and annotation.</title>
        <authorList>
            <consortium name="The Broad Institute Genomics Platform"/>
            <consortium name="The Broad Institute Genome Sequencing Center for Infectious Disease"/>
            <person name="Wu L."/>
            <person name="Ma J."/>
        </authorList>
    </citation>
    <scope>NUCLEOTIDE SEQUENCE [LARGE SCALE GENOMIC DNA]</scope>
    <source>
        <strain evidence="3">CECT 8472</strain>
    </source>
</reference>
<feature type="transmembrane region" description="Helical" evidence="1">
    <location>
        <begin position="93"/>
        <end position="112"/>
    </location>
</feature>
<dbReference type="PANTHER" id="PTHR38457:SF1">
    <property type="entry name" value="REGULATOR ABRB-RELATED"/>
    <property type="match status" value="1"/>
</dbReference>
<feature type="transmembrane region" description="Helical" evidence="1">
    <location>
        <begin position="37"/>
        <end position="59"/>
    </location>
</feature>
<dbReference type="Proteomes" id="UP001595799">
    <property type="component" value="Unassembled WGS sequence"/>
</dbReference>
<dbReference type="PIRSF" id="PIRSF038991">
    <property type="entry name" value="Protein_AbrB"/>
    <property type="match status" value="1"/>
</dbReference>
<keyword evidence="1" id="KW-0472">Membrane</keyword>
<dbReference type="Pfam" id="PF05145">
    <property type="entry name" value="AbrB"/>
    <property type="match status" value="1"/>
</dbReference>
<proteinExistence type="predicted"/>
<dbReference type="RefSeq" id="WP_382421904.1">
    <property type="nucleotide sequence ID" value="NZ_JBHSCW010000003.1"/>
</dbReference>
<sequence length="368" mass="38419">MKPAVHQSTPQRWLSILLALAIGGAGGWLAFSINLPLPWMIGSMVFTTVAAMMGAPIAMASGLRTAMITILGVMLGSGFTPEILSVIGAWSGSLALVSFYIILSTACGYLYFRRVCGYDSASAYFSATPGGLSEMVLLGGHYGGDARVISLVHATRILLIVIAIPFGFYWLSDLEPGQTGGVGPGWNDIGITAYLLLGLCAIAGFFGARALKVPAAPVVGPMVLSSIVHLFGWTSAAPPMDLVAMAQVAIGTAIGARFYGTTVRMVLRTIVHSAGATLLLIMITLGLAGFLVLLTPLDLSPLVLAYAPGGLAEMSLIAIALGADAALVATHHIVRIALIVICAGPIYRLINQRIGERKETAIEEKDLP</sequence>
<keyword evidence="3" id="KW-1185">Reference proteome</keyword>
<feature type="transmembrane region" description="Helical" evidence="1">
    <location>
        <begin position="242"/>
        <end position="259"/>
    </location>
</feature>
<organism evidence="2 3">
    <name type="scientific">Fodinicurvata halophila</name>
    <dbReference type="NCBI Taxonomy" id="1419723"/>
    <lineage>
        <taxon>Bacteria</taxon>
        <taxon>Pseudomonadati</taxon>
        <taxon>Pseudomonadota</taxon>
        <taxon>Alphaproteobacteria</taxon>
        <taxon>Rhodospirillales</taxon>
        <taxon>Rhodovibrionaceae</taxon>
        <taxon>Fodinicurvata</taxon>
    </lineage>
</organism>
<evidence type="ECO:0000256" key="1">
    <source>
        <dbReference type="SAM" id="Phobius"/>
    </source>
</evidence>
<feature type="transmembrane region" description="Helical" evidence="1">
    <location>
        <begin position="191"/>
        <end position="211"/>
    </location>
</feature>
<accession>A0ABV8UJV7</accession>
<comment type="caution">
    <text evidence="2">The sequence shown here is derived from an EMBL/GenBank/DDBJ whole genome shotgun (WGS) entry which is preliminary data.</text>
</comment>
<gene>
    <name evidence="2" type="ORF">ACFOW6_08495</name>
</gene>
<feature type="transmembrane region" description="Helical" evidence="1">
    <location>
        <begin position="314"/>
        <end position="347"/>
    </location>
</feature>
<name>A0ABV8UJV7_9PROT</name>
<feature type="transmembrane region" description="Helical" evidence="1">
    <location>
        <begin position="12"/>
        <end position="31"/>
    </location>
</feature>
<dbReference type="InterPro" id="IPR007820">
    <property type="entry name" value="AbrB_fam"/>
</dbReference>
<feature type="transmembrane region" description="Helical" evidence="1">
    <location>
        <begin position="218"/>
        <end position="236"/>
    </location>
</feature>
<feature type="transmembrane region" description="Helical" evidence="1">
    <location>
        <begin position="271"/>
        <end position="294"/>
    </location>
</feature>
<dbReference type="NCBIfam" id="TIGR03082">
    <property type="entry name" value="Gneg_AbrB_dup"/>
    <property type="match status" value="2"/>
</dbReference>
<dbReference type="PANTHER" id="PTHR38457">
    <property type="entry name" value="REGULATOR ABRB-RELATED"/>
    <property type="match status" value="1"/>
</dbReference>
<protein>
    <submittedName>
        <fullName evidence="2">AbrB family transcriptional regulator</fullName>
    </submittedName>
</protein>
<dbReference type="InterPro" id="IPR017516">
    <property type="entry name" value="AbrB_dup"/>
</dbReference>
<evidence type="ECO:0000313" key="2">
    <source>
        <dbReference type="EMBL" id="MFC4351577.1"/>
    </source>
</evidence>
<keyword evidence="1" id="KW-1133">Transmembrane helix</keyword>
<keyword evidence="1" id="KW-0812">Transmembrane</keyword>
<feature type="transmembrane region" description="Helical" evidence="1">
    <location>
        <begin position="66"/>
        <end position="87"/>
    </location>
</feature>
<feature type="transmembrane region" description="Helical" evidence="1">
    <location>
        <begin position="148"/>
        <end position="171"/>
    </location>
</feature>